<accession>A0A1C7LVQ7</accession>
<proteinExistence type="predicted"/>
<evidence type="ECO:0000313" key="3">
    <source>
        <dbReference type="Proteomes" id="UP000092993"/>
    </source>
</evidence>
<dbReference type="PANTHER" id="PTHR39398">
    <property type="entry name" value="YALI0F14311P"/>
    <property type="match status" value="1"/>
</dbReference>
<protein>
    <submittedName>
        <fullName evidence="2">Uncharacterized protein</fullName>
    </submittedName>
</protein>
<evidence type="ECO:0000313" key="2">
    <source>
        <dbReference type="EMBL" id="OBZ68833.1"/>
    </source>
</evidence>
<evidence type="ECO:0000256" key="1">
    <source>
        <dbReference type="SAM" id="MobiDB-lite"/>
    </source>
</evidence>
<feature type="region of interest" description="Disordered" evidence="1">
    <location>
        <begin position="255"/>
        <end position="277"/>
    </location>
</feature>
<dbReference type="AlphaFoldDB" id="A0A1C7LVQ7"/>
<organism evidence="2 3">
    <name type="scientific">Grifola frondosa</name>
    <name type="common">Maitake</name>
    <name type="synonym">Polyporus frondosus</name>
    <dbReference type="NCBI Taxonomy" id="5627"/>
    <lineage>
        <taxon>Eukaryota</taxon>
        <taxon>Fungi</taxon>
        <taxon>Dikarya</taxon>
        <taxon>Basidiomycota</taxon>
        <taxon>Agaricomycotina</taxon>
        <taxon>Agaricomycetes</taxon>
        <taxon>Polyporales</taxon>
        <taxon>Grifolaceae</taxon>
        <taxon>Grifola</taxon>
    </lineage>
</organism>
<dbReference type="EMBL" id="LUGG01000019">
    <property type="protein sequence ID" value="OBZ68833.1"/>
    <property type="molecule type" value="Genomic_DNA"/>
</dbReference>
<dbReference type="STRING" id="5627.A0A1C7LVQ7"/>
<feature type="region of interest" description="Disordered" evidence="1">
    <location>
        <begin position="323"/>
        <end position="350"/>
    </location>
</feature>
<dbReference type="OrthoDB" id="2100128at2759"/>
<keyword evidence="3" id="KW-1185">Reference proteome</keyword>
<name>A0A1C7LVQ7_GRIFR</name>
<gene>
    <name evidence="2" type="ORF">A0H81_11207</name>
</gene>
<dbReference type="PANTHER" id="PTHR39398:SF1">
    <property type="entry name" value="CSN8_PSMD8_EIF3K DOMAIN-CONTAINING PROTEIN"/>
    <property type="match status" value="1"/>
</dbReference>
<dbReference type="OMA" id="FKVQEEY"/>
<feature type="compositionally biased region" description="Polar residues" evidence="1">
    <location>
        <begin position="323"/>
        <end position="336"/>
    </location>
</feature>
<reference evidence="2 3" key="1">
    <citation type="submission" date="2016-03" db="EMBL/GenBank/DDBJ databases">
        <title>Whole genome sequencing of Grifola frondosa 9006-11.</title>
        <authorList>
            <person name="Min B."/>
            <person name="Park H."/>
            <person name="Kim J.-G."/>
            <person name="Cho H."/>
            <person name="Oh Y.-L."/>
            <person name="Kong W.-S."/>
            <person name="Choi I.-G."/>
        </authorList>
    </citation>
    <scope>NUCLEOTIDE SEQUENCE [LARGE SCALE GENOMIC DNA]</scope>
    <source>
        <strain evidence="2 3">9006-11</strain>
    </source>
</reference>
<sequence length="413" mass="45472">MSKSKSISEIPQHRVFEPGKRHMELIASVSRSSGLEKGGDALRDFKVQEEYRLFVQSKLDGYWKRYPPRSAVDDLKHKEETEANLLILFRKLREGILSTQRKDSFATEVYETSLYLSILFRSPSQTTSILSYLLPNLYLASKPSKSGAATFVPLSPNALSTSLLSLLNHLICAYPSQSTFYAQLQDLPPVLLPCSSAHKSDTFSVNSRSYADPQLAVAAHVWIRELARCLRGRNYAQLDILSCREAFVQFVPSTSSDLKHSGATANHSKHSGSPSTSSQALNLPLEALCILVDSLRAKARATAWQVLRRAYREFICTPPSHVTASSASVTLGTPSSRSEEKKDHACPAAPSSTTTWLARSLALAPLSPSVSSRADVQDESAALLVDRWLTERCAAGEVRQKEGMAGRWVVCKA</sequence>
<dbReference type="Proteomes" id="UP000092993">
    <property type="component" value="Unassembled WGS sequence"/>
</dbReference>
<comment type="caution">
    <text evidence="2">The sequence shown here is derived from an EMBL/GenBank/DDBJ whole genome shotgun (WGS) entry which is preliminary data.</text>
</comment>